<feature type="compositionally biased region" description="Basic and acidic residues" evidence="1">
    <location>
        <begin position="133"/>
        <end position="145"/>
    </location>
</feature>
<organism evidence="2 3">
    <name type="scientific">Blepharisma stoltei</name>
    <dbReference type="NCBI Taxonomy" id="1481888"/>
    <lineage>
        <taxon>Eukaryota</taxon>
        <taxon>Sar</taxon>
        <taxon>Alveolata</taxon>
        <taxon>Ciliophora</taxon>
        <taxon>Postciliodesmatophora</taxon>
        <taxon>Heterotrichea</taxon>
        <taxon>Heterotrichida</taxon>
        <taxon>Blepharismidae</taxon>
        <taxon>Blepharisma</taxon>
    </lineage>
</organism>
<reference evidence="2" key="1">
    <citation type="submission" date="2021-09" db="EMBL/GenBank/DDBJ databases">
        <authorList>
            <consortium name="AG Swart"/>
            <person name="Singh M."/>
            <person name="Singh A."/>
            <person name="Seah K."/>
            <person name="Emmerich C."/>
        </authorList>
    </citation>
    <scope>NUCLEOTIDE SEQUENCE</scope>
    <source>
        <strain evidence="2">ATCC30299</strain>
    </source>
</reference>
<sequence length="270" mass="30512">MSDIAYSLLFASLETLVYQNLYNHKLCLCAECPIILDKPNKLNQLKDSGINPTNQQRISENKQLAKSQSGILNENLSKNSAFSKTSDTKASLPLKVKGKIKYEFEDKDQKASEPIKPSKAVSSISVPVKRSRSANEDKNADESPTKRKVKSSNSSLPSQETSATNVKDIYSKISDISMQFKQEKSNENSSEIAQEKNTKPAQLTNVRELRQYVNYIIRKVKGLVSLRKGFKINSMEKNSLRPPYMDIGTFQEFKELNPIYNDSVQDSQMR</sequence>
<feature type="compositionally biased region" description="Polar residues" evidence="1">
    <location>
        <begin position="151"/>
        <end position="164"/>
    </location>
</feature>
<evidence type="ECO:0000313" key="3">
    <source>
        <dbReference type="Proteomes" id="UP001162131"/>
    </source>
</evidence>
<proteinExistence type="predicted"/>
<accession>A0AAU9J6R4</accession>
<gene>
    <name evidence="2" type="ORF">BSTOLATCC_MIC23455</name>
</gene>
<protein>
    <submittedName>
        <fullName evidence="2">Uncharacterized protein</fullName>
    </submittedName>
</protein>
<evidence type="ECO:0000313" key="2">
    <source>
        <dbReference type="EMBL" id="CAG9319247.1"/>
    </source>
</evidence>
<evidence type="ECO:0000256" key="1">
    <source>
        <dbReference type="SAM" id="MobiDB-lite"/>
    </source>
</evidence>
<dbReference type="AlphaFoldDB" id="A0AAU9J6R4"/>
<name>A0AAU9J6R4_9CILI</name>
<feature type="region of interest" description="Disordered" evidence="1">
    <location>
        <begin position="106"/>
        <end position="164"/>
    </location>
</feature>
<dbReference type="Proteomes" id="UP001162131">
    <property type="component" value="Unassembled WGS sequence"/>
</dbReference>
<keyword evidence="3" id="KW-1185">Reference proteome</keyword>
<dbReference type="EMBL" id="CAJZBQ010000022">
    <property type="protein sequence ID" value="CAG9319247.1"/>
    <property type="molecule type" value="Genomic_DNA"/>
</dbReference>
<comment type="caution">
    <text evidence="2">The sequence shown here is derived from an EMBL/GenBank/DDBJ whole genome shotgun (WGS) entry which is preliminary data.</text>
</comment>